<name>A0A0C9U9B0_PAXIN</name>
<reference evidence="3" key="2">
    <citation type="submission" date="2015-01" db="EMBL/GenBank/DDBJ databases">
        <title>Evolutionary Origins and Diversification of the Mycorrhizal Mutualists.</title>
        <authorList>
            <consortium name="DOE Joint Genome Institute"/>
            <consortium name="Mycorrhizal Genomics Consortium"/>
            <person name="Kohler A."/>
            <person name="Kuo A."/>
            <person name="Nagy L.G."/>
            <person name="Floudas D."/>
            <person name="Copeland A."/>
            <person name="Barry K.W."/>
            <person name="Cichocki N."/>
            <person name="Veneault-Fourrey C."/>
            <person name="LaButti K."/>
            <person name="Lindquist E.A."/>
            <person name="Lipzen A."/>
            <person name="Lundell T."/>
            <person name="Morin E."/>
            <person name="Murat C."/>
            <person name="Riley R."/>
            <person name="Ohm R."/>
            <person name="Sun H."/>
            <person name="Tunlid A."/>
            <person name="Henrissat B."/>
            <person name="Grigoriev I.V."/>
            <person name="Hibbett D.S."/>
            <person name="Martin F."/>
        </authorList>
    </citation>
    <scope>NUCLEOTIDE SEQUENCE [LARGE SCALE GENOMIC DNA]</scope>
    <source>
        <strain evidence="3">ATCC 200175</strain>
    </source>
</reference>
<dbReference type="PANTHER" id="PTHR43327:SF10">
    <property type="entry name" value="STOMATIN-LIKE PROTEIN 2, MITOCHONDRIAL"/>
    <property type="match status" value="1"/>
</dbReference>
<feature type="domain" description="Band 7" evidence="1">
    <location>
        <begin position="11"/>
        <end position="169"/>
    </location>
</feature>
<keyword evidence="3" id="KW-1185">Reference proteome</keyword>
<reference evidence="2 3" key="1">
    <citation type="submission" date="2014-06" db="EMBL/GenBank/DDBJ databases">
        <authorList>
            <consortium name="DOE Joint Genome Institute"/>
            <person name="Kuo A."/>
            <person name="Kohler A."/>
            <person name="Nagy L.G."/>
            <person name="Floudas D."/>
            <person name="Copeland A."/>
            <person name="Barry K.W."/>
            <person name="Cichocki N."/>
            <person name="Veneault-Fourrey C."/>
            <person name="LaButti K."/>
            <person name="Lindquist E.A."/>
            <person name="Lipzen A."/>
            <person name="Lundell T."/>
            <person name="Morin E."/>
            <person name="Murat C."/>
            <person name="Sun H."/>
            <person name="Tunlid A."/>
            <person name="Henrissat B."/>
            <person name="Grigoriev I.V."/>
            <person name="Hibbett D.S."/>
            <person name="Martin F."/>
            <person name="Nordberg H.P."/>
            <person name="Cantor M.N."/>
            <person name="Hua S.X."/>
        </authorList>
    </citation>
    <scope>NUCLEOTIDE SEQUENCE [LARGE SCALE GENOMIC DNA]</scope>
    <source>
        <strain evidence="2 3">ATCC 200175</strain>
    </source>
</reference>
<dbReference type="PANTHER" id="PTHR43327">
    <property type="entry name" value="STOMATIN-LIKE PROTEIN 2, MITOCHONDRIAL"/>
    <property type="match status" value="1"/>
</dbReference>
<proteinExistence type="predicted"/>
<dbReference type="OrthoDB" id="434619at2759"/>
<organism evidence="2 3">
    <name type="scientific">Paxillus involutus ATCC 200175</name>
    <dbReference type="NCBI Taxonomy" id="664439"/>
    <lineage>
        <taxon>Eukaryota</taxon>
        <taxon>Fungi</taxon>
        <taxon>Dikarya</taxon>
        <taxon>Basidiomycota</taxon>
        <taxon>Agaricomycotina</taxon>
        <taxon>Agaricomycetes</taxon>
        <taxon>Agaricomycetidae</taxon>
        <taxon>Boletales</taxon>
        <taxon>Paxilineae</taxon>
        <taxon>Paxillaceae</taxon>
        <taxon>Paxillus</taxon>
    </lineage>
</organism>
<dbReference type="InterPro" id="IPR001972">
    <property type="entry name" value="Stomatin_HflK_fam"/>
</dbReference>
<dbReference type="InterPro" id="IPR036013">
    <property type="entry name" value="Band_7/SPFH_dom_sf"/>
</dbReference>
<dbReference type="Gene3D" id="3.30.479.30">
    <property type="entry name" value="Band 7 domain"/>
    <property type="match status" value="1"/>
</dbReference>
<gene>
    <name evidence="2" type="ORF">PAXINDRAFT_168892</name>
</gene>
<dbReference type="GO" id="GO:0016020">
    <property type="term" value="C:membrane"/>
    <property type="evidence" value="ECO:0007669"/>
    <property type="project" value="InterPro"/>
</dbReference>
<dbReference type="SUPFAM" id="SSF117892">
    <property type="entry name" value="Band 7/SPFH domain"/>
    <property type="match status" value="1"/>
</dbReference>
<dbReference type="AlphaFoldDB" id="A0A0C9U9B0"/>
<sequence length="316" mass="35374">RRSLARAQQRHIVTIVPQGHEAYRLTLGRNPERLHPGLHINIPLLHTLQLVDTRETSIPISDLNGFTSDNVPVLVSGSLFFRVQNAYDACFSVNNFNENVKQIGTSAMRSVVGSFYYDAIISDRNGINDKLRNVIGNSIQSWGIECTRFEIQTFKPSNREVERQLELQMEAERNRRKQLLDTQAQVNVAEGLKQKMILQSEGELQSQVNQADGEYKTRVREAEGFGNQIQTLAQAIAGEGKVVGPEALKEAVDFIMEVRRQETFRAIARGKGNNTYFLPAETAGLSKAVDIDTTQRWTRSLEDSKRAAMASSSGPV</sequence>
<evidence type="ECO:0000259" key="1">
    <source>
        <dbReference type="SMART" id="SM00244"/>
    </source>
</evidence>
<accession>A0A0C9U9B0</accession>
<dbReference type="SMART" id="SM00244">
    <property type="entry name" value="PHB"/>
    <property type="match status" value="1"/>
</dbReference>
<protein>
    <recommendedName>
        <fullName evidence="1">Band 7 domain-containing protein</fullName>
    </recommendedName>
</protein>
<dbReference type="CDD" id="cd08829">
    <property type="entry name" value="SPFH_paraslipin"/>
    <property type="match status" value="1"/>
</dbReference>
<dbReference type="InterPro" id="IPR001107">
    <property type="entry name" value="Band_7"/>
</dbReference>
<dbReference type="PRINTS" id="PR00721">
    <property type="entry name" value="STOMATIN"/>
</dbReference>
<dbReference type="Pfam" id="PF01145">
    <property type="entry name" value="Band_7"/>
    <property type="match status" value="1"/>
</dbReference>
<dbReference type="EMBL" id="KN819335">
    <property type="protein sequence ID" value="KIJ15917.1"/>
    <property type="molecule type" value="Genomic_DNA"/>
</dbReference>
<dbReference type="HOGENOM" id="CLU_024949_1_0_1"/>
<feature type="non-terminal residue" evidence="2">
    <location>
        <position position="316"/>
    </location>
</feature>
<dbReference type="Proteomes" id="UP000053647">
    <property type="component" value="Unassembled WGS sequence"/>
</dbReference>
<dbReference type="InterPro" id="IPR050710">
    <property type="entry name" value="Band7/mec-2_domain"/>
</dbReference>
<evidence type="ECO:0000313" key="3">
    <source>
        <dbReference type="Proteomes" id="UP000053647"/>
    </source>
</evidence>
<evidence type="ECO:0000313" key="2">
    <source>
        <dbReference type="EMBL" id="KIJ15917.1"/>
    </source>
</evidence>